<reference evidence="2 3" key="1">
    <citation type="submission" date="2019-09" db="EMBL/GenBank/DDBJ databases">
        <title>Nitrincola iocasae sp. nov., a bacterium isolated from the sediment collected at a cold seep field in South China Sea.</title>
        <authorList>
            <person name="Zhang H."/>
            <person name="Wang H."/>
            <person name="Li C."/>
        </authorList>
    </citation>
    <scope>NUCLEOTIDE SEQUENCE [LARGE SCALE GENOMIC DNA]</scope>
    <source>
        <strain evidence="2 3">KXZD1103</strain>
    </source>
</reference>
<keyword evidence="1" id="KW-0812">Transmembrane</keyword>
<dbReference type="Proteomes" id="UP000325606">
    <property type="component" value="Chromosome"/>
</dbReference>
<sequence length="126" mass="14256">MELHASNRQHGASFFGVLSVLIVLGIFLAVAFKLFTPYWEYRTITSVVKAISEDREELGKPVAQIRSSLNRRFLINQVSLPSPDALSITEDAGVIFFDLEYEVRVPMFGNVDAVVMFQDNYEARKP</sequence>
<evidence type="ECO:0000313" key="2">
    <source>
        <dbReference type="EMBL" id="QEW05542.1"/>
    </source>
</evidence>
<dbReference type="Pfam" id="PF16137">
    <property type="entry name" value="DUF4845"/>
    <property type="match status" value="1"/>
</dbReference>
<evidence type="ECO:0000313" key="3">
    <source>
        <dbReference type="Proteomes" id="UP000325606"/>
    </source>
</evidence>
<dbReference type="AlphaFoldDB" id="A0A5J6LBG0"/>
<protein>
    <submittedName>
        <fullName evidence="2">DUF4845 domain-containing protein</fullName>
    </submittedName>
</protein>
<organism evidence="2 3">
    <name type="scientific">Nitrincola iocasae</name>
    <dbReference type="NCBI Taxonomy" id="2614693"/>
    <lineage>
        <taxon>Bacteria</taxon>
        <taxon>Pseudomonadati</taxon>
        <taxon>Pseudomonadota</taxon>
        <taxon>Gammaproteobacteria</taxon>
        <taxon>Oceanospirillales</taxon>
        <taxon>Oceanospirillaceae</taxon>
        <taxon>Nitrincola</taxon>
    </lineage>
</organism>
<evidence type="ECO:0000256" key="1">
    <source>
        <dbReference type="SAM" id="Phobius"/>
    </source>
</evidence>
<keyword evidence="1" id="KW-1133">Transmembrane helix</keyword>
<accession>A0A5J6LBG0</accession>
<dbReference type="EMBL" id="CP044222">
    <property type="protein sequence ID" value="QEW05542.1"/>
    <property type="molecule type" value="Genomic_DNA"/>
</dbReference>
<gene>
    <name evidence="2" type="ORF">F5I99_03025</name>
</gene>
<dbReference type="RefSeq" id="WP_151053587.1">
    <property type="nucleotide sequence ID" value="NZ_CP044222.1"/>
</dbReference>
<keyword evidence="1" id="KW-0472">Membrane</keyword>
<keyword evidence="3" id="KW-1185">Reference proteome</keyword>
<dbReference type="KEGG" id="nik:F5I99_03025"/>
<dbReference type="InterPro" id="IPR032314">
    <property type="entry name" value="DUF4845"/>
</dbReference>
<feature type="transmembrane region" description="Helical" evidence="1">
    <location>
        <begin position="12"/>
        <end position="32"/>
    </location>
</feature>
<proteinExistence type="predicted"/>
<name>A0A5J6LBG0_9GAMM</name>